<gene>
    <name evidence="6" type="ORF">FRZ03_10160</name>
</gene>
<dbReference type="SUPFAM" id="SSF51679">
    <property type="entry name" value="Bacterial luciferase-like"/>
    <property type="match status" value="1"/>
</dbReference>
<comment type="caution">
    <text evidence="6">The sequence shown here is derived from an EMBL/GenBank/DDBJ whole genome shotgun (WGS) entry which is preliminary data.</text>
</comment>
<name>A0A5C6JXZ3_9ACTN</name>
<accession>A0A5C6JXZ3</accession>
<evidence type="ECO:0000256" key="1">
    <source>
        <dbReference type="ARBA" id="ARBA00022630"/>
    </source>
</evidence>
<organism evidence="6 7">
    <name type="scientific">Streptomyces misionensis</name>
    <dbReference type="NCBI Taxonomy" id="67331"/>
    <lineage>
        <taxon>Bacteria</taxon>
        <taxon>Bacillati</taxon>
        <taxon>Actinomycetota</taxon>
        <taxon>Actinomycetes</taxon>
        <taxon>Kitasatosporales</taxon>
        <taxon>Streptomycetaceae</taxon>
        <taxon>Streptomyces</taxon>
    </lineage>
</organism>
<proteinExistence type="predicted"/>
<evidence type="ECO:0000256" key="2">
    <source>
        <dbReference type="ARBA" id="ARBA00022643"/>
    </source>
</evidence>
<dbReference type="PANTHER" id="PTHR42847">
    <property type="entry name" value="ALKANESULFONATE MONOOXYGENASE"/>
    <property type="match status" value="1"/>
</dbReference>
<dbReference type="Pfam" id="PF00296">
    <property type="entry name" value="Bac_luciferase"/>
    <property type="match status" value="1"/>
</dbReference>
<dbReference type="Gene3D" id="3.20.20.30">
    <property type="entry name" value="Luciferase-like domain"/>
    <property type="match status" value="1"/>
</dbReference>
<dbReference type="PANTHER" id="PTHR42847:SF4">
    <property type="entry name" value="ALKANESULFONATE MONOOXYGENASE-RELATED"/>
    <property type="match status" value="1"/>
</dbReference>
<dbReference type="Proteomes" id="UP000320481">
    <property type="component" value="Unassembled WGS sequence"/>
</dbReference>
<dbReference type="AlphaFoldDB" id="A0A5C6JXZ3"/>
<evidence type="ECO:0000313" key="7">
    <source>
        <dbReference type="Proteomes" id="UP000320481"/>
    </source>
</evidence>
<protein>
    <submittedName>
        <fullName evidence="6">LLM class flavin-dependent oxidoreductase</fullName>
    </submittedName>
</protein>
<keyword evidence="3" id="KW-0560">Oxidoreductase</keyword>
<dbReference type="EMBL" id="VOGW01000055">
    <property type="protein sequence ID" value="TWV53489.1"/>
    <property type="molecule type" value="Genomic_DNA"/>
</dbReference>
<evidence type="ECO:0000256" key="4">
    <source>
        <dbReference type="ARBA" id="ARBA00023033"/>
    </source>
</evidence>
<dbReference type="GO" id="GO:0046306">
    <property type="term" value="P:alkanesulfonate catabolic process"/>
    <property type="evidence" value="ECO:0007669"/>
    <property type="project" value="TreeGrafter"/>
</dbReference>
<dbReference type="InterPro" id="IPR036661">
    <property type="entry name" value="Luciferase-like_sf"/>
</dbReference>
<reference evidence="6" key="1">
    <citation type="journal article" date="2019" name="Microbiol. Resour. Announc.">
        <title>Draft Genomic Sequences of Streptomyces misionensis and Streptomyces albidoflavus, bacteria applied for phytopathogen biocontrol.</title>
        <authorList>
            <person name="Pylro V."/>
            <person name="Dias A."/>
            <person name="Andreote F."/>
            <person name="Varani A."/>
            <person name="Andreote C."/>
            <person name="Bernardo E."/>
            <person name="Martins T."/>
        </authorList>
    </citation>
    <scope>NUCLEOTIDE SEQUENCE [LARGE SCALE GENOMIC DNA]</scope>
    <source>
        <strain evidence="6">66</strain>
    </source>
</reference>
<sequence length="302" mass="33007">MRVGVVVLPEHRWSEARRIWREVEEMGFDHAWTYDHLSWRTLRDGPWFGAIPTLTAAAAVTGRITLGTLVTSPTFRHPVTWAKDVMTLDDVSGGRFVAGIGAGAGGQDTTALGGPQLTLGQKQDRFREFVETADRLLRQSATNHRGAYYTAVDVRMEPGCVQRPRLPFALAATGPRGLALAAEHAQMWITNGDPRRFGEVPEAEGLDLVSRQQERLDEACAGIGRDPAELSRLINGSVVGDEPLASVDGFVDFAGRCAQRGFTDLVVHYPRRSAPFAGDAKTFERIAADALPVVRSFEKGAR</sequence>
<evidence type="ECO:0000259" key="5">
    <source>
        <dbReference type="Pfam" id="PF00296"/>
    </source>
</evidence>
<dbReference type="InterPro" id="IPR050172">
    <property type="entry name" value="SsuD_RutA_monooxygenase"/>
</dbReference>
<dbReference type="GO" id="GO:0008726">
    <property type="term" value="F:alkanesulfonate monooxygenase activity"/>
    <property type="evidence" value="ECO:0007669"/>
    <property type="project" value="TreeGrafter"/>
</dbReference>
<dbReference type="InterPro" id="IPR011251">
    <property type="entry name" value="Luciferase-like_dom"/>
</dbReference>
<evidence type="ECO:0000256" key="3">
    <source>
        <dbReference type="ARBA" id="ARBA00023002"/>
    </source>
</evidence>
<keyword evidence="2" id="KW-0288">FMN</keyword>
<keyword evidence="1" id="KW-0285">Flavoprotein</keyword>
<feature type="domain" description="Luciferase-like" evidence="5">
    <location>
        <begin position="1"/>
        <end position="239"/>
    </location>
</feature>
<keyword evidence="4" id="KW-0503">Monooxygenase</keyword>
<evidence type="ECO:0000313" key="6">
    <source>
        <dbReference type="EMBL" id="TWV53489.1"/>
    </source>
</evidence>
<keyword evidence="7" id="KW-1185">Reference proteome</keyword>
<dbReference type="RefSeq" id="WP_146464817.1">
    <property type="nucleotide sequence ID" value="NZ_VOGW01000055.1"/>
</dbReference>